<keyword evidence="3" id="KW-1185">Reference proteome</keyword>
<evidence type="ECO:0000313" key="3">
    <source>
        <dbReference type="Proteomes" id="UP001165190"/>
    </source>
</evidence>
<protein>
    <recommendedName>
        <fullName evidence="1">F-box domain-containing protein</fullName>
    </recommendedName>
</protein>
<dbReference type="PANTHER" id="PTHR31672">
    <property type="entry name" value="BNACNNG10540D PROTEIN"/>
    <property type="match status" value="1"/>
</dbReference>
<dbReference type="CDD" id="cd22157">
    <property type="entry name" value="F-box_AtFBW1-like"/>
    <property type="match status" value="1"/>
</dbReference>
<organism evidence="2 3">
    <name type="scientific">Hibiscus trionum</name>
    <name type="common">Flower of an hour</name>
    <dbReference type="NCBI Taxonomy" id="183268"/>
    <lineage>
        <taxon>Eukaryota</taxon>
        <taxon>Viridiplantae</taxon>
        <taxon>Streptophyta</taxon>
        <taxon>Embryophyta</taxon>
        <taxon>Tracheophyta</taxon>
        <taxon>Spermatophyta</taxon>
        <taxon>Magnoliopsida</taxon>
        <taxon>eudicotyledons</taxon>
        <taxon>Gunneridae</taxon>
        <taxon>Pentapetalae</taxon>
        <taxon>rosids</taxon>
        <taxon>malvids</taxon>
        <taxon>Malvales</taxon>
        <taxon>Malvaceae</taxon>
        <taxon>Malvoideae</taxon>
        <taxon>Hibiscus</taxon>
    </lineage>
</organism>
<dbReference type="NCBIfam" id="TIGR01640">
    <property type="entry name" value="F_box_assoc_1"/>
    <property type="match status" value="1"/>
</dbReference>
<dbReference type="Gene3D" id="1.20.1280.50">
    <property type="match status" value="1"/>
</dbReference>
<gene>
    <name evidence="2" type="ORF">HRI_002971300</name>
</gene>
<name>A0A9W7MA63_HIBTR</name>
<dbReference type="Proteomes" id="UP001165190">
    <property type="component" value="Unassembled WGS sequence"/>
</dbReference>
<evidence type="ECO:0000259" key="1">
    <source>
        <dbReference type="SMART" id="SM00256"/>
    </source>
</evidence>
<proteinExistence type="predicted"/>
<dbReference type="InterPro" id="IPR017451">
    <property type="entry name" value="F-box-assoc_interact_dom"/>
</dbReference>
<evidence type="ECO:0000313" key="2">
    <source>
        <dbReference type="EMBL" id="GMI93019.1"/>
    </source>
</evidence>
<dbReference type="Pfam" id="PF00646">
    <property type="entry name" value="F-box"/>
    <property type="match status" value="1"/>
</dbReference>
<feature type="domain" description="F-box" evidence="1">
    <location>
        <begin position="12"/>
        <end position="52"/>
    </location>
</feature>
<dbReference type="InterPro" id="IPR013187">
    <property type="entry name" value="F-box-assoc_dom_typ3"/>
</dbReference>
<dbReference type="InterPro" id="IPR001810">
    <property type="entry name" value="F-box_dom"/>
</dbReference>
<dbReference type="OrthoDB" id="1867629at2759"/>
<comment type="caution">
    <text evidence="2">The sequence shown here is derived from an EMBL/GenBank/DDBJ whole genome shotgun (WGS) entry which is preliminary data.</text>
</comment>
<dbReference type="InterPro" id="IPR036047">
    <property type="entry name" value="F-box-like_dom_sf"/>
</dbReference>
<dbReference type="InterPro" id="IPR050796">
    <property type="entry name" value="SCF_F-box_component"/>
</dbReference>
<dbReference type="Pfam" id="PF08268">
    <property type="entry name" value="FBA_3"/>
    <property type="match status" value="1"/>
</dbReference>
<dbReference type="SMART" id="SM00256">
    <property type="entry name" value="FBOX"/>
    <property type="match status" value="1"/>
</dbReference>
<accession>A0A9W7MA63</accession>
<reference evidence="2" key="1">
    <citation type="submission" date="2023-05" db="EMBL/GenBank/DDBJ databases">
        <title>Genome and transcriptome analyses reveal genes involved in the formation of fine ridges on petal epidermal cells in Hibiscus trionum.</title>
        <authorList>
            <person name="Koshimizu S."/>
            <person name="Masuda S."/>
            <person name="Ishii T."/>
            <person name="Shirasu K."/>
            <person name="Hoshino A."/>
            <person name="Arita M."/>
        </authorList>
    </citation>
    <scope>NUCLEOTIDE SEQUENCE</scope>
    <source>
        <strain evidence="2">Hamamatsu line</strain>
    </source>
</reference>
<sequence length="324" mass="37234">MQGFSKTGTTGLPEVLVLEILSKLPVKSLTRFRCVCKPWSCSFQAPLFITKHQHNNLNLLFKGFHGNTRDGIHYFYQLSTEKGQNFSVKHKFHFPFFEKGWSGLAVDGLCNGILCLHGADKVALWNPSTREFKILPQSSVQRPPSLHFTSLDGLGFGYDSQTNDYKVVRFVTNYFEEDSDAGLWFDPIHQVELYSLTSDSWKEMSVHEVCADGSPLFNNYVNGFYYWRAYWVPDTLILSFDMVNEKFSTLPLPQFDWGEDFYKELLDFNGLLAAIFYPREGTEKSFDLWETMQITAYVESLVPINGRSEYEEHIIRRPAGAASN</sequence>
<dbReference type="SUPFAM" id="SSF81383">
    <property type="entry name" value="F-box domain"/>
    <property type="match status" value="1"/>
</dbReference>
<dbReference type="EMBL" id="BSYR01000025">
    <property type="protein sequence ID" value="GMI93019.1"/>
    <property type="molecule type" value="Genomic_DNA"/>
</dbReference>
<dbReference type="AlphaFoldDB" id="A0A9W7MA63"/>
<dbReference type="PANTHER" id="PTHR31672:SF13">
    <property type="entry name" value="F-BOX PROTEIN CPR30-LIKE"/>
    <property type="match status" value="1"/>
</dbReference>